<keyword evidence="1" id="KW-0812">Transmembrane</keyword>
<feature type="domain" description="D-alanyl-D-alanine carboxypeptidase-like core" evidence="2">
    <location>
        <begin position="137"/>
        <end position="252"/>
    </location>
</feature>
<keyword evidence="1" id="KW-1133">Transmembrane helix</keyword>
<dbReference type="PANTHER" id="PTHR34385">
    <property type="entry name" value="D-ALANYL-D-ALANINE CARBOXYPEPTIDASE"/>
    <property type="match status" value="1"/>
</dbReference>
<accession>A0A1G2TGT3</accession>
<dbReference type="GO" id="GO:0008233">
    <property type="term" value="F:peptidase activity"/>
    <property type="evidence" value="ECO:0007669"/>
    <property type="project" value="InterPro"/>
</dbReference>
<feature type="transmembrane region" description="Helical" evidence="1">
    <location>
        <begin position="12"/>
        <end position="31"/>
    </location>
</feature>
<dbReference type="InterPro" id="IPR058193">
    <property type="entry name" value="VanY/YodJ_core_dom"/>
</dbReference>
<dbReference type="InterPro" id="IPR052179">
    <property type="entry name" value="DD-CPase-like"/>
</dbReference>
<name>A0A1G2TGT3_9BACT</name>
<dbReference type="PANTHER" id="PTHR34385:SF1">
    <property type="entry name" value="PEPTIDOGLYCAN L-ALANYL-D-GLUTAMATE ENDOPEPTIDASE CWLK"/>
    <property type="match status" value="1"/>
</dbReference>
<gene>
    <name evidence="3" type="ORF">A3D49_01355</name>
</gene>
<keyword evidence="1" id="KW-0472">Membrane</keyword>
<proteinExistence type="predicted"/>
<evidence type="ECO:0000259" key="2">
    <source>
        <dbReference type="Pfam" id="PF02557"/>
    </source>
</evidence>
<evidence type="ECO:0000313" key="3">
    <source>
        <dbReference type="EMBL" id="OHA96506.1"/>
    </source>
</evidence>
<dbReference type="EMBL" id="MHVS01000005">
    <property type="protein sequence ID" value="OHA96506.1"/>
    <property type="molecule type" value="Genomic_DNA"/>
</dbReference>
<dbReference type="Proteomes" id="UP000177279">
    <property type="component" value="Unassembled WGS sequence"/>
</dbReference>
<reference evidence="3 4" key="1">
    <citation type="journal article" date="2016" name="Nat. Commun.">
        <title>Thousands of microbial genomes shed light on interconnected biogeochemical processes in an aquifer system.</title>
        <authorList>
            <person name="Anantharaman K."/>
            <person name="Brown C.T."/>
            <person name="Hug L.A."/>
            <person name="Sharon I."/>
            <person name="Castelle C.J."/>
            <person name="Probst A.J."/>
            <person name="Thomas B.C."/>
            <person name="Singh A."/>
            <person name="Wilkins M.J."/>
            <person name="Karaoz U."/>
            <person name="Brodie E.L."/>
            <person name="Williams K.H."/>
            <person name="Hubbard S.S."/>
            <person name="Banfield J.F."/>
        </authorList>
    </citation>
    <scope>NUCLEOTIDE SEQUENCE [LARGE SCALE GENOMIC DNA]</scope>
</reference>
<dbReference type="SUPFAM" id="SSF55166">
    <property type="entry name" value="Hedgehog/DD-peptidase"/>
    <property type="match status" value="1"/>
</dbReference>
<dbReference type="Pfam" id="PF02557">
    <property type="entry name" value="VanY"/>
    <property type="match status" value="1"/>
</dbReference>
<dbReference type="Gene3D" id="3.30.1380.10">
    <property type="match status" value="1"/>
</dbReference>
<protein>
    <recommendedName>
        <fullName evidence="2">D-alanyl-D-alanine carboxypeptidase-like core domain-containing protein</fullName>
    </recommendedName>
</protein>
<sequence length="283" mass="32440">MNKDIFKKFDGTPAAIIGAVVLVGIAGYGFYTYRNFEGERAWLLTELTAAQDWNYELLLDVREKERIVDSFSSQLEELGVTVGVLDKLAHTDEELLKKYSKVYFLNENYIPATLFDIDEKYLLPGSKNFMIYGKVWPHLRDLLEAAHSAGQNLLIASAYRSFGTQSALKSAYTVSYGSGANRFSADQGYSEHQLGTAVDFTTNKLGTGFSAFASEPAYKWLQENAHKYGFILSYPKNNAYYQYEPWHWRYVGIELATKLHDENKFFYDLDQREIDKYLVNLFD</sequence>
<organism evidence="3 4">
    <name type="scientific">Candidatus Zambryskibacteria bacterium RIFCSPHIGHO2_02_FULL_43_37</name>
    <dbReference type="NCBI Taxonomy" id="1802749"/>
    <lineage>
        <taxon>Bacteria</taxon>
        <taxon>Candidatus Zambryskiibacteriota</taxon>
    </lineage>
</organism>
<evidence type="ECO:0000313" key="4">
    <source>
        <dbReference type="Proteomes" id="UP000177279"/>
    </source>
</evidence>
<dbReference type="InterPro" id="IPR003709">
    <property type="entry name" value="VanY-like_core_dom"/>
</dbReference>
<dbReference type="GO" id="GO:0006508">
    <property type="term" value="P:proteolysis"/>
    <property type="evidence" value="ECO:0007669"/>
    <property type="project" value="InterPro"/>
</dbReference>
<comment type="caution">
    <text evidence="3">The sequence shown here is derived from an EMBL/GenBank/DDBJ whole genome shotgun (WGS) entry which is preliminary data.</text>
</comment>
<evidence type="ECO:0000256" key="1">
    <source>
        <dbReference type="SAM" id="Phobius"/>
    </source>
</evidence>
<dbReference type="AlphaFoldDB" id="A0A1G2TGT3"/>
<dbReference type="InterPro" id="IPR009045">
    <property type="entry name" value="Zn_M74/Hedgehog-like"/>
</dbReference>
<dbReference type="CDD" id="cd14852">
    <property type="entry name" value="LD-carboxypeptidase"/>
    <property type="match status" value="1"/>
</dbReference>